<proteinExistence type="predicted"/>
<gene>
    <name evidence="1" type="ORF">AMORRO_LOCUS3133</name>
</gene>
<dbReference type="Gene3D" id="3.80.10.10">
    <property type="entry name" value="Ribonuclease Inhibitor"/>
    <property type="match status" value="1"/>
</dbReference>
<sequence length="448" mass="51790">MPILWKKPFCLRDSVANFHTIIPVYLSFLSNETKINLNIDGMRLSTSASFNYPEFLHELDFIGLQMTVYRWWLSEEIFKLVVDKSKKFDRFTIDLKDNSRWLPNDFDHYLTVLFSSSGMIEWLTKLKVLKLTGPFPKSTFLKDILNVNRNLSILTIEDWKNEALNYDLSDFIKTQHNLKEFNFISNPDDVSPVLAALTGQSNSLRKLQITNGEIVDSLNIGTLSRCSQLESICFKSLHLSRAQLKVFSQASFPKLNSLYLMDIDHAWTVKGSKKIKDKTMQNIIRAYGPRLENLGLRFNLEVFPGVLEAVAKYCKNLKTFMIRIEKTQEIPNLFSILKSCQKLESLMIDEIHCTDPFEANDFMFEMAGLIPSSLVHLDLTKWVISIEILMGFLMSCNARLRTLECHCHGSSIGKEDMIRKFARENGREVRKIVINNYFTISKVCAEWN</sequence>
<accession>A0A9N8ZK58</accession>
<dbReference type="SUPFAM" id="SSF52047">
    <property type="entry name" value="RNI-like"/>
    <property type="match status" value="1"/>
</dbReference>
<protein>
    <submittedName>
        <fullName evidence="1">7496_t:CDS:1</fullName>
    </submittedName>
</protein>
<dbReference type="InterPro" id="IPR032675">
    <property type="entry name" value="LRR_dom_sf"/>
</dbReference>
<evidence type="ECO:0000313" key="2">
    <source>
        <dbReference type="Proteomes" id="UP000789342"/>
    </source>
</evidence>
<name>A0A9N8ZK58_9GLOM</name>
<keyword evidence="2" id="KW-1185">Reference proteome</keyword>
<dbReference type="AlphaFoldDB" id="A0A9N8ZK58"/>
<comment type="caution">
    <text evidence="1">The sequence shown here is derived from an EMBL/GenBank/DDBJ whole genome shotgun (WGS) entry which is preliminary data.</text>
</comment>
<dbReference type="OrthoDB" id="2371796at2759"/>
<dbReference type="Proteomes" id="UP000789342">
    <property type="component" value="Unassembled WGS sequence"/>
</dbReference>
<organism evidence="1 2">
    <name type="scientific">Acaulospora morrowiae</name>
    <dbReference type="NCBI Taxonomy" id="94023"/>
    <lineage>
        <taxon>Eukaryota</taxon>
        <taxon>Fungi</taxon>
        <taxon>Fungi incertae sedis</taxon>
        <taxon>Mucoromycota</taxon>
        <taxon>Glomeromycotina</taxon>
        <taxon>Glomeromycetes</taxon>
        <taxon>Diversisporales</taxon>
        <taxon>Acaulosporaceae</taxon>
        <taxon>Acaulospora</taxon>
    </lineage>
</organism>
<reference evidence="1" key="1">
    <citation type="submission" date="2021-06" db="EMBL/GenBank/DDBJ databases">
        <authorList>
            <person name="Kallberg Y."/>
            <person name="Tangrot J."/>
            <person name="Rosling A."/>
        </authorList>
    </citation>
    <scope>NUCLEOTIDE SEQUENCE</scope>
    <source>
        <strain evidence="1">CL551</strain>
    </source>
</reference>
<evidence type="ECO:0000313" key="1">
    <source>
        <dbReference type="EMBL" id="CAG8498469.1"/>
    </source>
</evidence>
<dbReference type="EMBL" id="CAJVPV010001473">
    <property type="protein sequence ID" value="CAG8498469.1"/>
    <property type="molecule type" value="Genomic_DNA"/>
</dbReference>